<dbReference type="PROSITE" id="PS50082">
    <property type="entry name" value="WD_REPEATS_2"/>
    <property type="match status" value="1"/>
</dbReference>
<reference evidence="3" key="1">
    <citation type="submission" date="2021-03" db="EMBL/GenBank/DDBJ databases">
        <authorList>
            <person name="Tran Van P."/>
        </authorList>
    </citation>
    <scope>NUCLEOTIDE SEQUENCE</scope>
</reference>
<organism evidence="3 4">
    <name type="scientific">Timema podura</name>
    <name type="common">Walking stick</name>
    <dbReference type="NCBI Taxonomy" id="61482"/>
    <lineage>
        <taxon>Eukaryota</taxon>
        <taxon>Metazoa</taxon>
        <taxon>Ecdysozoa</taxon>
        <taxon>Arthropoda</taxon>
        <taxon>Hexapoda</taxon>
        <taxon>Insecta</taxon>
        <taxon>Pterygota</taxon>
        <taxon>Neoptera</taxon>
        <taxon>Polyneoptera</taxon>
        <taxon>Phasmatodea</taxon>
        <taxon>Timematodea</taxon>
        <taxon>Timematoidea</taxon>
        <taxon>Timematidae</taxon>
        <taxon>Timema</taxon>
    </lineage>
</organism>
<comment type="caution">
    <text evidence="3">The sequence shown here is derived from an EMBL/GenBank/DDBJ whole genome shotgun (WGS) entry which is preliminary data.</text>
</comment>
<dbReference type="PANTHER" id="PTHR44324">
    <property type="entry name" value="WD40 REPEAT DOMAIN 95"/>
    <property type="match status" value="1"/>
</dbReference>
<feature type="non-terminal residue" evidence="3">
    <location>
        <position position="155"/>
    </location>
</feature>
<dbReference type="SUPFAM" id="SSF50978">
    <property type="entry name" value="WD40 repeat-like"/>
    <property type="match status" value="1"/>
</dbReference>
<sequence length="155" mass="17553">MEGNISNEMCLWGLFRLEKESTAVRYVKFSRCDNIVSVGWNWRVNIYESGRDKFCEPAVTWTQDAGHKSDIWAVAICDPGIMATGSFDGTIILWNYTSGHEEKQLRPPDFSVEEGKDSTKVTCLMFYQTEKVNGEVDTFLLSAGPNNAIHMWQVG</sequence>
<gene>
    <name evidence="3" type="ORF">TPAB3V08_LOCUS11571</name>
</gene>
<evidence type="ECO:0000256" key="2">
    <source>
        <dbReference type="PROSITE-ProRule" id="PRU00221"/>
    </source>
</evidence>
<proteinExistence type="predicted"/>
<dbReference type="InterPro" id="IPR015943">
    <property type="entry name" value="WD40/YVTN_repeat-like_dom_sf"/>
</dbReference>
<dbReference type="InterPro" id="IPR001680">
    <property type="entry name" value="WD40_rpt"/>
</dbReference>
<accession>A0ABN7PBU3</accession>
<dbReference type="InterPro" id="IPR051242">
    <property type="entry name" value="WD-EF-hand_domain"/>
</dbReference>
<dbReference type="SMART" id="SM00320">
    <property type="entry name" value="WD40"/>
    <property type="match status" value="3"/>
</dbReference>
<keyword evidence="2" id="KW-0853">WD repeat</keyword>
<dbReference type="PANTHER" id="PTHR44324:SF4">
    <property type="entry name" value="WD40 REPEAT DOMAIN 95"/>
    <property type="match status" value="1"/>
</dbReference>
<dbReference type="Gene3D" id="2.130.10.10">
    <property type="entry name" value="YVTN repeat-like/Quinoprotein amine dehydrogenase"/>
    <property type="match status" value="1"/>
</dbReference>
<keyword evidence="1" id="KW-0677">Repeat</keyword>
<dbReference type="EMBL" id="CAJPIN010035664">
    <property type="protein sequence ID" value="CAG2064626.1"/>
    <property type="molecule type" value="Genomic_DNA"/>
</dbReference>
<dbReference type="InterPro" id="IPR036322">
    <property type="entry name" value="WD40_repeat_dom_sf"/>
</dbReference>
<name>A0ABN7PBU3_TIMPD</name>
<evidence type="ECO:0000313" key="4">
    <source>
        <dbReference type="Proteomes" id="UP001153148"/>
    </source>
</evidence>
<protein>
    <submittedName>
        <fullName evidence="3">Uncharacterized protein</fullName>
    </submittedName>
</protein>
<dbReference type="Pfam" id="PF00400">
    <property type="entry name" value="WD40"/>
    <property type="match status" value="1"/>
</dbReference>
<evidence type="ECO:0000256" key="1">
    <source>
        <dbReference type="ARBA" id="ARBA00022737"/>
    </source>
</evidence>
<keyword evidence="4" id="KW-1185">Reference proteome</keyword>
<feature type="repeat" description="WD" evidence="2">
    <location>
        <begin position="64"/>
        <end position="104"/>
    </location>
</feature>
<dbReference type="Proteomes" id="UP001153148">
    <property type="component" value="Unassembled WGS sequence"/>
</dbReference>
<evidence type="ECO:0000313" key="3">
    <source>
        <dbReference type="EMBL" id="CAG2064626.1"/>
    </source>
</evidence>